<reference evidence="2" key="1">
    <citation type="journal article" date="2023" name="G3 (Bethesda)">
        <title>Genome assembly and association tests identify interacting loci associated with vigor, precocity, and sex in interspecific pistachio rootstocks.</title>
        <authorList>
            <person name="Palmer W."/>
            <person name="Jacygrad E."/>
            <person name="Sagayaradj S."/>
            <person name="Cavanaugh K."/>
            <person name="Han R."/>
            <person name="Bertier L."/>
            <person name="Beede B."/>
            <person name="Kafkas S."/>
            <person name="Golino D."/>
            <person name="Preece J."/>
            <person name="Michelmore R."/>
        </authorList>
    </citation>
    <scope>NUCLEOTIDE SEQUENCE [LARGE SCALE GENOMIC DNA]</scope>
</reference>
<organism evidence="1 2">
    <name type="scientific">Pistacia integerrima</name>
    <dbReference type="NCBI Taxonomy" id="434235"/>
    <lineage>
        <taxon>Eukaryota</taxon>
        <taxon>Viridiplantae</taxon>
        <taxon>Streptophyta</taxon>
        <taxon>Embryophyta</taxon>
        <taxon>Tracheophyta</taxon>
        <taxon>Spermatophyta</taxon>
        <taxon>Magnoliopsida</taxon>
        <taxon>eudicotyledons</taxon>
        <taxon>Gunneridae</taxon>
        <taxon>Pentapetalae</taxon>
        <taxon>rosids</taxon>
        <taxon>malvids</taxon>
        <taxon>Sapindales</taxon>
        <taxon>Anacardiaceae</taxon>
        <taxon>Pistacia</taxon>
    </lineage>
</organism>
<dbReference type="Proteomes" id="UP001163603">
    <property type="component" value="Chromosome 14"/>
</dbReference>
<gene>
    <name evidence="1" type="ORF">Pint_32992</name>
</gene>
<evidence type="ECO:0000313" key="1">
    <source>
        <dbReference type="EMBL" id="KAJ0011206.1"/>
    </source>
</evidence>
<keyword evidence="2" id="KW-1185">Reference proteome</keyword>
<dbReference type="EMBL" id="CM047749">
    <property type="protein sequence ID" value="KAJ0011206.1"/>
    <property type="molecule type" value="Genomic_DNA"/>
</dbReference>
<sequence>MNAPCPWIVCFVIEQDFYTNWYIKLKKFLATSSKIKSLTLCCMSDKVSFDWEEFQKGSPSPPYKVGYVSLFPTLLSSDFGAL</sequence>
<name>A0ACC0X6B7_9ROSI</name>
<protein>
    <submittedName>
        <fullName evidence="1">Uncharacterized protein</fullName>
    </submittedName>
</protein>
<accession>A0ACC0X6B7</accession>
<comment type="caution">
    <text evidence="1">The sequence shown here is derived from an EMBL/GenBank/DDBJ whole genome shotgun (WGS) entry which is preliminary data.</text>
</comment>
<proteinExistence type="predicted"/>
<evidence type="ECO:0000313" key="2">
    <source>
        <dbReference type="Proteomes" id="UP001163603"/>
    </source>
</evidence>